<evidence type="ECO:0000313" key="1">
    <source>
        <dbReference type="EMBL" id="QQO39024.1"/>
    </source>
</evidence>
<dbReference type="Pfam" id="PF23799">
    <property type="entry name" value="DUF7175"/>
    <property type="match status" value="1"/>
</dbReference>
<organism evidence="1 2">
    <name type="scientific">Salmonella phage SPHG3</name>
    <dbReference type="NCBI Taxonomy" id="2801526"/>
    <lineage>
        <taxon>Viruses</taxon>
        <taxon>Duplodnaviria</taxon>
        <taxon>Heunggongvirae</taxon>
        <taxon>Uroviricota</taxon>
        <taxon>Caudoviricetes</taxon>
        <taxon>Pantevenvirales</taxon>
        <taxon>Ackermannviridae</taxon>
        <taxon>Cvivirinae</taxon>
        <taxon>Kuttervirus</taxon>
        <taxon>Kuttervirus STW77</taxon>
    </lineage>
</organism>
<dbReference type="EMBL" id="MW388005">
    <property type="protein sequence ID" value="QQO39024.1"/>
    <property type="molecule type" value="Genomic_DNA"/>
</dbReference>
<dbReference type="InterPro" id="IPR055599">
    <property type="entry name" value="DUF7175"/>
</dbReference>
<dbReference type="Proteomes" id="UP000595307">
    <property type="component" value="Segment"/>
</dbReference>
<proteinExistence type="predicted"/>
<name>A0A7T7Z8B8_9CAUD</name>
<reference evidence="1 2" key="1">
    <citation type="submission" date="2020-12" db="EMBL/GenBank/DDBJ databases">
        <authorList>
            <person name="Esmael A."/>
        </authorList>
    </citation>
    <scope>NUCLEOTIDE SEQUENCE [LARGE SCALE GENOMIC DNA]</scope>
</reference>
<protein>
    <submittedName>
        <fullName evidence="1">Uncharacterized protein</fullName>
    </submittedName>
</protein>
<sequence length="121" mass="14353">MHIMIRVSKKSKGAEKRLYKAIRLMFIYDHKADNHGWTKKYKERYRRAHCSMQQKAIKCIIKNWCSFDWWKIEAIGSRRFVDLEANRDQAFLVRISDNEELDSIGSSSGYNFAHSSSIGYR</sequence>
<evidence type="ECO:0000313" key="2">
    <source>
        <dbReference type="Proteomes" id="UP000595307"/>
    </source>
</evidence>
<accession>A0A7T7Z8B8</accession>